<keyword evidence="4" id="KW-0472">Membrane</keyword>
<dbReference type="GO" id="GO:0006508">
    <property type="term" value="P:proteolysis"/>
    <property type="evidence" value="ECO:0007669"/>
    <property type="project" value="UniProtKB-KW"/>
</dbReference>
<keyword evidence="5" id="KW-0732">Signal</keyword>
<dbReference type="SUPFAM" id="SSF50630">
    <property type="entry name" value="Acid proteases"/>
    <property type="match status" value="1"/>
</dbReference>
<dbReference type="PANTHER" id="PTHR47966">
    <property type="entry name" value="BETA-SITE APP-CLEAVING ENZYME, ISOFORM A-RELATED"/>
    <property type="match status" value="1"/>
</dbReference>
<dbReference type="Pfam" id="PF00026">
    <property type="entry name" value="Asp"/>
    <property type="match status" value="1"/>
</dbReference>
<feature type="signal peptide" evidence="5">
    <location>
        <begin position="1"/>
        <end position="22"/>
    </location>
</feature>
<dbReference type="PROSITE" id="PS00141">
    <property type="entry name" value="ASP_PROTEASE"/>
    <property type="match status" value="2"/>
</dbReference>
<evidence type="ECO:0000313" key="7">
    <source>
        <dbReference type="EMBL" id="KAJ8468407.1"/>
    </source>
</evidence>
<dbReference type="InterPro" id="IPR001461">
    <property type="entry name" value="Aspartic_peptidase_A1"/>
</dbReference>
<evidence type="ECO:0000256" key="2">
    <source>
        <dbReference type="ARBA" id="ARBA00022750"/>
    </source>
</evidence>
<dbReference type="Proteomes" id="UP001215151">
    <property type="component" value="Unassembled WGS sequence"/>
</dbReference>
<keyword evidence="4" id="KW-1133">Transmembrane helix</keyword>
<protein>
    <recommendedName>
        <fullName evidence="6">Peptidase A1 domain-containing protein</fullName>
    </recommendedName>
</protein>
<dbReference type="AlphaFoldDB" id="A0AAD7TMR9"/>
<dbReference type="Gene3D" id="2.40.70.10">
    <property type="entry name" value="Acid Proteases"/>
    <property type="match status" value="2"/>
</dbReference>
<dbReference type="GO" id="GO:0004190">
    <property type="term" value="F:aspartic-type endopeptidase activity"/>
    <property type="evidence" value="ECO:0007669"/>
    <property type="project" value="UniProtKB-KW"/>
</dbReference>
<dbReference type="EMBL" id="JAPEVG010000339">
    <property type="protein sequence ID" value="KAJ8468407.1"/>
    <property type="molecule type" value="Genomic_DNA"/>
</dbReference>
<dbReference type="InterPro" id="IPR001969">
    <property type="entry name" value="Aspartic_peptidase_AS"/>
</dbReference>
<organism evidence="7 8">
    <name type="scientific">Trametes cubensis</name>
    <dbReference type="NCBI Taxonomy" id="1111947"/>
    <lineage>
        <taxon>Eukaryota</taxon>
        <taxon>Fungi</taxon>
        <taxon>Dikarya</taxon>
        <taxon>Basidiomycota</taxon>
        <taxon>Agaricomycotina</taxon>
        <taxon>Agaricomycetes</taxon>
        <taxon>Polyporales</taxon>
        <taxon>Polyporaceae</taxon>
        <taxon>Trametes</taxon>
    </lineage>
</organism>
<feature type="domain" description="Peptidase A1" evidence="6">
    <location>
        <begin position="65"/>
        <end position="403"/>
    </location>
</feature>
<evidence type="ECO:0000256" key="5">
    <source>
        <dbReference type="SAM" id="SignalP"/>
    </source>
</evidence>
<dbReference type="InterPro" id="IPR034164">
    <property type="entry name" value="Pepsin-like_dom"/>
</dbReference>
<keyword evidence="3" id="KW-0645">Protease</keyword>
<keyword evidence="8" id="KW-1185">Reference proteome</keyword>
<keyword evidence="4" id="KW-0812">Transmembrane</keyword>
<proteinExistence type="inferred from homology"/>
<evidence type="ECO:0000256" key="1">
    <source>
        <dbReference type="ARBA" id="ARBA00007447"/>
    </source>
</evidence>
<feature type="chain" id="PRO_5042136714" description="Peptidase A1 domain-containing protein" evidence="5">
    <location>
        <begin position="23"/>
        <end position="729"/>
    </location>
</feature>
<dbReference type="CDD" id="cd05471">
    <property type="entry name" value="pepsin_like"/>
    <property type="match status" value="1"/>
</dbReference>
<accession>A0AAD7TMR9</accession>
<comment type="similarity">
    <text evidence="1 3">Belongs to the peptidase A1 family.</text>
</comment>
<sequence>MMRVVSLTPLLSLACFFSLSSAGRVPFGSLASGTSSSANSDHPVSVARAQDATGFHYSHAANDEYTATIYVNGAPYQVILDTGSSDTWIDPLSQGVSEPSDLFHTGFNSSTTYVDGSVSSGPIVLADVTFGAYTVKNQAITIAYNASTQPTLFNGLIGLGGALKSQIAQILANSSFAENGNPIIYNLFDHEPDLPNYTTFLMSRSEIGITDGGVLTVSEVLSNMTDILNAPLYQSPLPSQWTTVMDGMYVNGEFLNGFSNFSTIYRELNATVPDGSTIATFDTGTSYVQGPPEYTKAIYSRVPGAKPLPPDSGLGSPNMLFYSVPCNTKLNITWSFSGNLYPMHPVDAIDIIFDSTNGTFFCVGTIFGGPNPNEDFLLGASFLRNAYQLYDYGTMDALRSKPAARLLSITDADKAWAEADALNLARVLGFENDYQSSLSATATAAATALPDFTGSAAPASLTSVDDPFSASGASAAAWPSGSAISEADARIAGALSEDGDSSADPLNLSTLTRNSYIILGLLAGVLIMLIVVIALVVKANRANKGYRAVPNTGFPVAARRGDRAASCGEAEDSSDDGGAFSIDSAYRWEETVAAAVAARDSDSNSWKPGDYELTIAERQVARTARVRHNLVSQQVRDDEQAGIELDARVGSDQQGGGDYGHGAMPRQGSRCRAPNVTHAAAKGLTAHRDALSQSTERLARVVKRRVELVTQAKDGKQAAESQAVASSMR</sequence>
<dbReference type="InterPro" id="IPR021109">
    <property type="entry name" value="Peptidase_aspartic_dom_sf"/>
</dbReference>
<name>A0AAD7TMR9_9APHY</name>
<keyword evidence="2 3" id="KW-0064">Aspartyl protease</keyword>
<gene>
    <name evidence="7" type="ORF">ONZ51_g9661</name>
</gene>
<dbReference type="PRINTS" id="PR00792">
    <property type="entry name" value="PEPSIN"/>
</dbReference>
<reference evidence="7" key="1">
    <citation type="submission" date="2022-11" db="EMBL/GenBank/DDBJ databases">
        <title>Genome Sequence of Cubamyces cubensis.</title>
        <authorList>
            <person name="Buettner E."/>
        </authorList>
    </citation>
    <scope>NUCLEOTIDE SEQUENCE</scope>
    <source>
        <strain evidence="7">MPL-01</strain>
    </source>
</reference>
<dbReference type="PROSITE" id="PS51257">
    <property type="entry name" value="PROKAR_LIPOPROTEIN"/>
    <property type="match status" value="1"/>
</dbReference>
<dbReference type="PROSITE" id="PS51767">
    <property type="entry name" value="PEPTIDASE_A1"/>
    <property type="match status" value="1"/>
</dbReference>
<evidence type="ECO:0000256" key="3">
    <source>
        <dbReference type="RuleBase" id="RU000454"/>
    </source>
</evidence>
<keyword evidence="3" id="KW-0378">Hydrolase</keyword>
<comment type="caution">
    <text evidence="7">The sequence shown here is derived from an EMBL/GenBank/DDBJ whole genome shotgun (WGS) entry which is preliminary data.</text>
</comment>
<evidence type="ECO:0000259" key="6">
    <source>
        <dbReference type="PROSITE" id="PS51767"/>
    </source>
</evidence>
<feature type="transmembrane region" description="Helical" evidence="4">
    <location>
        <begin position="516"/>
        <end position="537"/>
    </location>
</feature>
<evidence type="ECO:0000256" key="4">
    <source>
        <dbReference type="SAM" id="Phobius"/>
    </source>
</evidence>
<evidence type="ECO:0000313" key="8">
    <source>
        <dbReference type="Proteomes" id="UP001215151"/>
    </source>
</evidence>
<dbReference type="PANTHER" id="PTHR47966:SF57">
    <property type="entry name" value="PEPTIDASE A1 DOMAIN-CONTAINING PROTEIN"/>
    <property type="match status" value="1"/>
</dbReference>
<dbReference type="InterPro" id="IPR033121">
    <property type="entry name" value="PEPTIDASE_A1"/>
</dbReference>